<dbReference type="EMBL" id="CP011304">
    <property type="protein sequence ID" value="AKE62902.1"/>
    <property type="molecule type" value="Genomic_DNA"/>
</dbReference>
<dbReference type="AlphaFoldDB" id="A0A0F6U240"/>
<name>A0A0F6U240_MICAE</name>
<evidence type="ECO:0000313" key="1">
    <source>
        <dbReference type="EMBL" id="AKE62902.1"/>
    </source>
</evidence>
<proteinExistence type="predicted"/>
<protein>
    <submittedName>
        <fullName evidence="1">Uncharacterized protein</fullName>
    </submittedName>
</protein>
<dbReference type="Proteomes" id="UP000034103">
    <property type="component" value="Chromosome"/>
</dbReference>
<sequence length="40" mass="4641">MIIILSIIRLANFFQSGTIANIFQVLLQIKSELPSIYRFK</sequence>
<gene>
    <name evidence="1" type="ORF">MYAER_0542</name>
</gene>
<reference evidence="1 2" key="1">
    <citation type="journal article" date="2015" name="Genome Announc.">
        <title>Complete Genome Sequence of Microcystis aeruginosa NIES-2549, a Bloom-Forming Cyanobacterium from Lake Kasumigaura, Japan.</title>
        <authorList>
            <person name="Yamaguchi H."/>
            <person name="Suzuki S."/>
            <person name="Tanabe Y."/>
            <person name="Osana Y."/>
            <person name="Shimura Y."/>
            <person name="Ishida K."/>
            <person name="Kawachi M."/>
        </authorList>
    </citation>
    <scope>NUCLEOTIDE SEQUENCE [LARGE SCALE GENOMIC DNA]</scope>
    <source>
        <strain evidence="1 2">NIES-2549</strain>
    </source>
</reference>
<organism evidence="1 2">
    <name type="scientific">Microcystis aeruginosa NIES-2549</name>
    <dbReference type="NCBI Taxonomy" id="1641812"/>
    <lineage>
        <taxon>Bacteria</taxon>
        <taxon>Bacillati</taxon>
        <taxon>Cyanobacteriota</taxon>
        <taxon>Cyanophyceae</taxon>
        <taxon>Oscillatoriophycideae</taxon>
        <taxon>Chroococcales</taxon>
        <taxon>Microcystaceae</taxon>
        <taxon>Microcystis</taxon>
    </lineage>
</organism>
<dbReference type="PATRIC" id="fig|1641812.3.peg.562"/>
<accession>A0A0F6U240</accession>
<dbReference type="HOGENOM" id="CLU_3292383_0_0_3"/>
<evidence type="ECO:0000313" key="2">
    <source>
        <dbReference type="Proteomes" id="UP000034103"/>
    </source>
</evidence>